<feature type="signal peptide" evidence="8">
    <location>
        <begin position="1"/>
        <end position="26"/>
    </location>
</feature>
<evidence type="ECO:0000256" key="1">
    <source>
        <dbReference type="ARBA" id="ARBA00002591"/>
    </source>
</evidence>
<dbReference type="PANTHER" id="PTHR34933">
    <property type="entry name" value="FLAGELLAR L-RING PROTEIN"/>
    <property type="match status" value="1"/>
</dbReference>
<keyword evidence="9" id="KW-0969">Cilium</keyword>
<keyword evidence="5 7" id="KW-0975">Bacterial flagellum</keyword>
<dbReference type="PANTHER" id="PTHR34933:SF1">
    <property type="entry name" value="FLAGELLAR L-RING PROTEIN"/>
    <property type="match status" value="1"/>
</dbReference>
<evidence type="ECO:0000256" key="3">
    <source>
        <dbReference type="ARBA" id="ARBA00022729"/>
    </source>
</evidence>
<gene>
    <name evidence="7" type="primary">flgH</name>
    <name evidence="9" type="ORF">ABH992_006274</name>
</gene>
<keyword evidence="9" id="KW-0282">Flagellum</keyword>
<comment type="function">
    <text evidence="1 7">Assembles around the rod to form the L-ring and probably protects the motor/basal body from shearing forces during rotation.</text>
</comment>
<dbReference type="HAMAP" id="MF_00415">
    <property type="entry name" value="FlgH"/>
    <property type="match status" value="1"/>
</dbReference>
<dbReference type="Pfam" id="PF02107">
    <property type="entry name" value="FlgH"/>
    <property type="match status" value="1"/>
</dbReference>
<dbReference type="Proteomes" id="UP001565474">
    <property type="component" value="Unassembled WGS sequence"/>
</dbReference>
<name>A0ABV4GPI7_9BRAD</name>
<comment type="subunit">
    <text evidence="7">The basal body constitutes a major portion of the flagellar organelle and consists of four rings (L,P,S, and M) mounted on a central rod.</text>
</comment>
<comment type="subcellular location">
    <subcellularLocation>
        <location evidence="7">Cell outer membrane</location>
    </subcellularLocation>
    <subcellularLocation>
        <location evidence="7">Bacterial flagellum basal body</location>
    </subcellularLocation>
</comment>
<keyword evidence="10" id="KW-1185">Reference proteome</keyword>
<evidence type="ECO:0000256" key="6">
    <source>
        <dbReference type="ARBA" id="ARBA00023237"/>
    </source>
</evidence>
<dbReference type="NCBIfam" id="NF001305">
    <property type="entry name" value="PRK00249.1-5"/>
    <property type="match status" value="1"/>
</dbReference>
<accession>A0ABV4GPI7</accession>
<dbReference type="RefSeq" id="WP_036043770.1">
    <property type="nucleotide sequence ID" value="NZ_JBGBYD010000002.1"/>
</dbReference>
<dbReference type="EMBL" id="JBGBZN010000002">
    <property type="protein sequence ID" value="MEY9473875.1"/>
    <property type="molecule type" value="Genomic_DNA"/>
</dbReference>
<evidence type="ECO:0000313" key="10">
    <source>
        <dbReference type="Proteomes" id="UP001565474"/>
    </source>
</evidence>
<proteinExistence type="inferred from homology"/>
<protein>
    <recommendedName>
        <fullName evidence="7">Flagellar L-ring protein</fullName>
    </recommendedName>
    <alternativeName>
        <fullName evidence="7">Basal body L-ring protein</fullName>
    </alternativeName>
</protein>
<comment type="similarity">
    <text evidence="2 7">Belongs to the FlgH family.</text>
</comment>
<reference evidence="9 10" key="1">
    <citation type="submission" date="2024-07" db="EMBL/GenBank/DDBJ databases">
        <title>Genomic Encyclopedia of Type Strains, Phase V (KMG-V): Genome sequencing to study the core and pangenomes of soil and plant-associated prokaryotes.</title>
        <authorList>
            <person name="Whitman W."/>
        </authorList>
    </citation>
    <scope>NUCLEOTIDE SEQUENCE [LARGE SCALE GENOMIC DNA]</scope>
    <source>
        <strain evidence="9 10">USDA 222</strain>
    </source>
</reference>
<organism evidence="9 10">
    <name type="scientific">Bradyrhizobium yuanmingense</name>
    <dbReference type="NCBI Taxonomy" id="108015"/>
    <lineage>
        <taxon>Bacteria</taxon>
        <taxon>Pseudomonadati</taxon>
        <taxon>Pseudomonadota</taxon>
        <taxon>Alphaproteobacteria</taxon>
        <taxon>Hyphomicrobiales</taxon>
        <taxon>Nitrobacteraceae</taxon>
        <taxon>Bradyrhizobium</taxon>
    </lineage>
</organism>
<evidence type="ECO:0000256" key="2">
    <source>
        <dbReference type="ARBA" id="ARBA00006929"/>
    </source>
</evidence>
<keyword evidence="9" id="KW-0966">Cell projection</keyword>
<evidence type="ECO:0000256" key="4">
    <source>
        <dbReference type="ARBA" id="ARBA00023136"/>
    </source>
</evidence>
<evidence type="ECO:0000256" key="5">
    <source>
        <dbReference type="ARBA" id="ARBA00023143"/>
    </source>
</evidence>
<keyword evidence="4 7" id="KW-0472">Membrane</keyword>
<dbReference type="PRINTS" id="PR01008">
    <property type="entry name" value="FLGLRINGFLGH"/>
</dbReference>
<keyword evidence="6 7" id="KW-0998">Cell outer membrane</keyword>
<evidence type="ECO:0000256" key="7">
    <source>
        <dbReference type="HAMAP-Rule" id="MF_00415"/>
    </source>
</evidence>
<sequence length="254" mass="27601">MSTFSSVSRLRRIAISALLLAICALASGCSSIDRLSQIGEQPKLSAIDNPTTQPGYKPVQMPMPKPEVASYNPNSLWRNGSRAFFKDQRARQVGDLLTVAVNITDKANIENDTSRSRSNKEDSGITDFIGSQTITQANKILPGRILTADSTSSSEGKGSVDRKEALQTNVAAVVTQVLPNGNLVVEGKQEIRVNFEIRELIVAGIVRPEDIQSDNTIDSTKIAQARIAYGGRGQITDVQQPRYGQQVMDVLLPF</sequence>
<feature type="chain" id="PRO_5046357919" description="Flagellar L-ring protein" evidence="8">
    <location>
        <begin position="27"/>
        <end position="254"/>
    </location>
</feature>
<keyword evidence="3 8" id="KW-0732">Signal</keyword>
<evidence type="ECO:0000256" key="8">
    <source>
        <dbReference type="SAM" id="SignalP"/>
    </source>
</evidence>
<evidence type="ECO:0000313" key="9">
    <source>
        <dbReference type="EMBL" id="MEY9473875.1"/>
    </source>
</evidence>
<dbReference type="InterPro" id="IPR000527">
    <property type="entry name" value="Flag_Lring"/>
</dbReference>
<comment type="caution">
    <text evidence="9">The sequence shown here is derived from an EMBL/GenBank/DDBJ whole genome shotgun (WGS) entry which is preliminary data.</text>
</comment>